<dbReference type="SUPFAM" id="SSF50969">
    <property type="entry name" value="YVTN repeat-like/Quinoprotein amine dehydrogenase"/>
    <property type="match status" value="1"/>
</dbReference>
<evidence type="ECO:0000313" key="3">
    <source>
        <dbReference type="Proteomes" id="UP000609879"/>
    </source>
</evidence>
<reference evidence="2 3" key="1">
    <citation type="submission" date="2021-01" db="EMBL/GenBank/DDBJ databases">
        <title>Whole genome shotgun sequence of Actinoplanes deccanensis NBRC 13994.</title>
        <authorList>
            <person name="Komaki H."/>
            <person name="Tamura T."/>
        </authorList>
    </citation>
    <scope>NUCLEOTIDE SEQUENCE [LARGE SCALE GENOMIC DNA]</scope>
    <source>
        <strain evidence="2 3">NBRC 13994</strain>
    </source>
</reference>
<proteinExistence type="predicted"/>
<accession>A0ABQ3Y5T8</accession>
<dbReference type="InterPro" id="IPR015943">
    <property type="entry name" value="WD40/YVTN_repeat-like_dom_sf"/>
</dbReference>
<feature type="signal peptide" evidence="1">
    <location>
        <begin position="1"/>
        <end position="25"/>
    </location>
</feature>
<sequence>MHKLRSAFTALAVAGATAITVTAGAGPAAAAAPAALTGGAFLPVNGVADVAVDPTHQQVLITDMGSGELLSLSYFGGVQRSVVAGAEAQGVGLSPDNSTVYVTVGSEHEIMAFDAATLRVKRAYDVGEQVWPRDVTEIGGKIWFAYDKGLGSLDVATGEQKLYDVGLAAQIPLLLTAPGAPGTVVVADAWRFAPGSGRLAVFDVSSGTAVVKTKGQFGDGSLRNAALTPDGSSLIGFGSGCTIWKSPLSDLGSRTVAYDNGLCEPVSVDINTDGRVAVSNGNFDGTADVTVWPAGSAAPAEQFTGPASDEVWQVVWEPGGDRLFAFSASNEDWTFWPIHGSQPVRSTMTINAPATVAPGDAVRITGKLSRPGGTVRLTRDYPNTQALKKQVDVTTADENGNFTLTDASPDAVPARYTASYGGTDTVGPAFAAATVLIQRTTPALTVSHHNSVNGYGSTVTVTAHLGTTRTNRMVQIWADPYGAEPARLLRNYLVDAKGNLTASLKLTRNTVIEAKFLGDTKTAPASARSVLYTRPAVTLQPSRQYKAAKIGSVPYRFYRTTVHPYFLTTMTPYPGRKQRLELDVYSGGKWKPWRVLNLPLNSAGKSAFTLTGTHPAGARYRARTAYVYGTSGDTANYTTYTPYYYFTFTK</sequence>
<name>A0ABQ3Y5T8_9ACTN</name>
<organism evidence="2 3">
    <name type="scientific">Paractinoplanes deccanensis</name>
    <dbReference type="NCBI Taxonomy" id="113561"/>
    <lineage>
        <taxon>Bacteria</taxon>
        <taxon>Bacillati</taxon>
        <taxon>Actinomycetota</taxon>
        <taxon>Actinomycetes</taxon>
        <taxon>Micromonosporales</taxon>
        <taxon>Micromonosporaceae</taxon>
        <taxon>Paractinoplanes</taxon>
    </lineage>
</organism>
<dbReference type="InterPro" id="IPR011044">
    <property type="entry name" value="Quino_amine_DH_bsu"/>
</dbReference>
<keyword evidence="3" id="KW-1185">Reference proteome</keyword>
<evidence type="ECO:0000256" key="1">
    <source>
        <dbReference type="SAM" id="SignalP"/>
    </source>
</evidence>
<evidence type="ECO:0000313" key="2">
    <source>
        <dbReference type="EMBL" id="GID75352.1"/>
    </source>
</evidence>
<dbReference type="Gene3D" id="2.130.10.10">
    <property type="entry name" value="YVTN repeat-like/Quinoprotein amine dehydrogenase"/>
    <property type="match status" value="2"/>
</dbReference>
<gene>
    <name evidence="2" type="ORF">Ade02nite_39930</name>
</gene>
<dbReference type="EMBL" id="BOMI01000077">
    <property type="protein sequence ID" value="GID75352.1"/>
    <property type="molecule type" value="Genomic_DNA"/>
</dbReference>
<dbReference type="Proteomes" id="UP000609879">
    <property type="component" value="Unassembled WGS sequence"/>
</dbReference>
<comment type="caution">
    <text evidence="2">The sequence shown here is derived from an EMBL/GenBank/DDBJ whole genome shotgun (WGS) entry which is preliminary data.</text>
</comment>
<feature type="chain" id="PRO_5047518606" evidence="1">
    <location>
        <begin position="26"/>
        <end position="650"/>
    </location>
</feature>
<protein>
    <submittedName>
        <fullName evidence="2">Uncharacterized protein</fullName>
    </submittedName>
</protein>
<keyword evidence="1" id="KW-0732">Signal</keyword>